<comment type="caution">
    <text evidence="7">The sequence shown here is derived from an EMBL/GenBank/DDBJ whole genome shotgun (WGS) entry which is preliminary data.</text>
</comment>
<sequence>MNALSGPVFDVGLQAERTALAWRRTALAMAVGAVGAGRLAAPVLGTPALAAAAIGLAQAALVTVVARRRYRVVHGSLTTHGDLTGVRQAGLPIAALACSGLLVGLLALAFVLGG</sequence>
<keyword evidence="2 5" id="KW-0812">Transmembrane</keyword>
<evidence type="ECO:0000256" key="1">
    <source>
        <dbReference type="ARBA" id="ARBA00004127"/>
    </source>
</evidence>
<evidence type="ECO:0000256" key="3">
    <source>
        <dbReference type="ARBA" id="ARBA00022989"/>
    </source>
</evidence>
<protein>
    <submittedName>
        <fullName evidence="7">DUF202 domain-containing protein</fullName>
    </submittedName>
</protein>
<dbReference type="InterPro" id="IPR003807">
    <property type="entry name" value="DUF202"/>
</dbReference>
<comment type="subcellular location">
    <subcellularLocation>
        <location evidence="1">Endomembrane system</location>
        <topology evidence="1">Multi-pass membrane protein</topology>
    </subcellularLocation>
</comment>
<evidence type="ECO:0000313" key="7">
    <source>
        <dbReference type="EMBL" id="MEI4274021.1"/>
    </source>
</evidence>
<dbReference type="Pfam" id="PF02656">
    <property type="entry name" value="DUF202"/>
    <property type="match status" value="1"/>
</dbReference>
<dbReference type="RefSeq" id="WP_336406137.1">
    <property type="nucleotide sequence ID" value="NZ_JBAPLU010000032.1"/>
</dbReference>
<evidence type="ECO:0000256" key="2">
    <source>
        <dbReference type="ARBA" id="ARBA00022692"/>
    </source>
</evidence>
<keyword evidence="8" id="KW-1185">Reference proteome</keyword>
<dbReference type="Proteomes" id="UP001361570">
    <property type="component" value="Unassembled WGS sequence"/>
</dbReference>
<reference evidence="7 8" key="1">
    <citation type="submission" date="2024-03" db="EMBL/GenBank/DDBJ databases">
        <title>Draft genome sequence of Klenkia sp. LSe6-5.</title>
        <authorList>
            <person name="Duangmal K."/>
            <person name="Chantavorakit T."/>
        </authorList>
    </citation>
    <scope>NUCLEOTIDE SEQUENCE [LARGE SCALE GENOMIC DNA]</scope>
    <source>
        <strain evidence="7 8">LSe6-5</strain>
    </source>
</reference>
<feature type="domain" description="DUF202" evidence="6">
    <location>
        <begin position="10"/>
        <end position="73"/>
    </location>
</feature>
<name>A0ABU8DZS1_9ACTN</name>
<keyword evidence="4 5" id="KW-0472">Membrane</keyword>
<evidence type="ECO:0000259" key="6">
    <source>
        <dbReference type="Pfam" id="PF02656"/>
    </source>
</evidence>
<evidence type="ECO:0000256" key="4">
    <source>
        <dbReference type="ARBA" id="ARBA00023136"/>
    </source>
</evidence>
<accession>A0ABU8DZS1</accession>
<feature type="transmembrane region" description="Helical" evidence="5">
    <location>
        <begin position="47"/>
        <end position="68"/>
    </location>
</feature>
<evidence type="ECO:0000256" key="5">
    <source>
        <dbReference type="SAM" id="Phobius"/>
    </source>
</evidence>
<feature type="transmembrane region" description="Helical" evidence="5">
    <location>
        <begin position="89"/>
        <end position="112"/>
    </location>
</feature>
<proteinExistence type="predicted"/>
<keyword evidence="3 5" id="KW-1133">Transmembrane helix</keyword>
<gene>
    <name evidence="7" type="ORF">TEK04_20045</name>
</gene>
<dbReference type="EMBL" id="JBAPLU010000032">
    <property type="protein sequence ID" value="MEI4274021.1"/>
    <property type="molecule type" value="Genomic_DNA"/>
</dbReference>
<organism evidence="7 8">
    <name type="scientific">Klenkia sesuvii</name>
    <dbReference type="NCBI Taxonomy" id="3103137"/>
    <lineage>
        <taxon>Bacteria</taxon>
        <taxon>Bacillati</taxon>
        <taxon>Actinomycetota</taxon>
        <taxon>Actinomycetes</taxon>
        <taxon>Geodermatophilales</taxon>
        <taxon>Geodermatophilaceae</taxon>
        <taxon>Klenkia</taxon>
    </lineage>
</organism>
<evidence type="ECO:0000313" key="8">
    <source>
        <dbReference type="Proteomes" id="UP001361570"/>
    </source>
</evidence>